<keyword evidence="2" id="KW-1185">Reference proteome</keyword>
<proteinExistence type="predicted"/>
<name>A0AAE0ZR11_9GAST</name>
<dbReference type="Proteomes" id="UP001283361">
    <property type="component" value="Unassembled WGS sequence"/>
</dbReference>
<organism evidence="1 2">
    <name type="scientific">Elysia crispata</name>
    <name type="common">lettuce slug</name>
    <dbReference type="NCBI Taxonomy" id="231223"/>
    <lineage>
        <taxon>Eukaryota</taxon>
        <taxon>Metazoa</taxon>
        <taxon>Spiralia</taxon>
        <taxon>Lophotrochozoa</taxon>
        <taxon>Mollusca</taxon>
        <taxon>Gastropoda</taxon>
        <taxon>Heterobranchia</taxon>
        <taxon>Euthyneura</taxon>
        <taxon>Panpulmonata</taxon>
        <taxon>Sacoglossa</taxon>
        <taxon>Placobranchoidea</taxon>
        <taxon>Plakobranchidae</taxon>
        <taxon>Elysia</taxon>
    </lineage>
</organism>
<comment type="caution">
    <text evidence="1">The sequence shown here is derived from an EMBL/GenBank/DDBJ whole genome shotgun (WGS) entry which is preliminary data.</text>
</comment>
<evidence type="ECO:0000313" key="2">
    <source>
        <dbReference type="Proteomes" id="UP001283361"/>
    </source>
</evidence>
<dbReference type="AlphaFoldDB" id="A0AAE0ZR11"/>
<evidence type="ECO:0000313" key="1">
    <source>
        <dbReference type="EMBL" id="KAK3773718.1"/>
    </source>
</evidence>
<gene>
    <name evidence="1" type="ORF">RRG08_001447</name>
</gene>
<sequence length="178" mass="20386">MFGFSPSQCILSYHGHKTKNVILLSTMHLQPGILQGDKRKPQVVMDYNLTKGGVDTKDQMCLNFTTKRQHPQKGRLHQFMRSVAKDLMRFQMQRRFQALVRAPRPLRDVMRACLQDMGLSMEERPAAAAREAKKIGRCGLCNWKDNKKGTAKCHKCCNFLCKDHIAKKKFVLCSNCDA</sequence>
<protein>
    <recommendedName>
        <fullName evidence="3">PiggyBac transposable element-derived protein domain-containing protein</fullName>
    </recommendedName>
</protein>
<evidence type="ECO:0008006" key="3">
    <source>
        <dbReference type="Google" id="ProtNLM"/>
    </source>
</evidence>
<accession>A0AAE0ZR11</accession>
<reference evidence="1" key="1">
    <citation type="journal article" date="2023" name="G3 (Bethesda)">
        <title>A reference genome for the long-term kleptoplast-retaining sea slug Elysia crispata morphotype clarki.</title>
        <authorList>
            <person name="Eastman K.E."/>
            <person name="Pendleton A.L."/>
            <person name="Shaikh M.A."/>
            <person name="Suttiyut T."/>
            <person name="Ogas R."/>
            <person name="Tomko P."/>
            <person name="Gavelis G."/>
            <person name="Widhalm J.R."/>
            <person name="Wisecaver J.H."/>
        </authorList>
    </citation>
    <scope>NUCLEOTIDE SEQUENCE</scope>
    <source>
        <strain evidence="1">ECLA1</strain>
    </source>
</reference>
<dbReference type="EMBL" id="JAWDGP010003518">
    <property type="protein sequence ID" value="KAK3773718.1"/>
    <property type="molecule type" value="Genomic_DNA"/>
</dbReference>